<sequence length="263" mass="29954">MFCTAFFFQANAQLFFSKKAVLKYHKITLDTSKNTITLNFDLQGPANRYYVTRLYYSSNNARSFKGPLQAVNGDVGDSIRVGNNKSIAWSFVKDNPYFSGKNVIFKIESTEIPKQAKGGPRHALKSLLLPGWGDYKVRDGYHYEWIPTAAFTLLGTGVFFRFWADHLYEGYDLSDPNSETAHQRLFQTAQSYNILSQVLLGASAIVWLGDVLGVYLKGRKNLKKYFPKREEEAKKTAWLLPAEIVPSIARFSGGFQLNILWRF</sequence>
<organism evidence="2 3">
    <name type="scientific">Microscilla marina ATCC 23134</name>
    <dbReference type="NCBI Taxonomy" id="313606"/>
    <lineage>
        <taxon>Bacteria</taxon>
        <taxon>Pseudomonadati</taxon>
        <taxon>Bacteroidota</taxon>
        <taxon>Cytophagia</taxon>
        <taxon>Cytophagales</taxon>
        <taxon>Microscillaceae</taxon>
        <taxon>Microscilla</taxon>
    </lineage>
</organism>
<gene>
    <name evidence="2" type="ORF">M23134_00872</name>
</gene>
<feature type="transmembrane region" description="Helical" evidence="1">
    <location>
        <begin position="194"/>
        <end position="216"/>
    </location>
</feature>
<evidence type="ECO:0000256" key="1">
    <source>
        <dbReference type="SAM" id="Phobius"/>
    </source>
</evidence>
<proteinExistence type="predicted"/>
<evidence type="ECO:0000313" key="2">
    <source>
        <dbReference type="EMBL" id="EAY25918.1"/>
    </source>
</evidence>
<keyword evidence="1" id="KW-1133">Transmembrane helix</keyword>
<comment type="caution">
    <text evidence="2">The sequence shown here is derived from an EMBL/GenBank/DDBJ whole genome shotgun (WGS) entry which is preliminary data.</text>
</comment>
<dbReference type="AlphaFoldDB" id="A1ZUN2"/>
<name>A1ZUN2_MICM2</name>
<keyword evidence="3" id="KW-1185">Reference proteome</keyword>
<evidence type="ECO:0008006" key="4">
    <source>
        <dbReference type="Google" id="ProtNLM"/>
    </source>
</evidence>
<dbReference type="EMBL" id="AAWS01000041">
    <property type="protein sequence ID" value="EAY25918.1"/>
    <property type="molecule type" value="Genomic_DNA"/>
</dbReference>
<accession>A1ZUN2</accession>
<keyword evidence="1" id="KW-0472">Membrane</keyword>
<reference evidence="2 3" key="1">
    <citation type="submission" date="2007-01" db="EMBL/GenBank/DDBJ databases">
        <authorList>
            <person name="Haygood M."/>
            <person name="Podell S."/>
            <person name="Anderson C."/>
            <person name="Hopkinson B."/>
            <person name="Roe K."/>
            <person name="Barbeau K."/>
            <person name="Gaasterland T."/>
            <person name="Ferriera S."/>
            <person name="Johnson J."/>
            <person name="Kravitz S."/>
            <person name="Beeson K."/>
            <person name="Sutton G."/>
            <person name="Rogers Y.-H."/>
            <person name="Friedman R."/>
            <person name="Frazier M."/>
            <person name="Venter J.C."/>
        </authorList>
    </citation>
    <scope>NUCLEOTIDE SEQUENCE [LARGE SCALE GENOMIC DNA]</scope>
    <source>
        <strain evidence="2 3">ATCC 23134</strain>
    </source>
</reference>
<keyword evidence="1" id="KW-0812">Transmembrane</keyword>
<evidence type="ECO:0000313" key="3">
    <source>
        <dbReference type="Proteomes" id="UP000004095"/>
    </source>
</evidence>
<dbReference type="Proteomes" id="UP000004095">
    <property type="component" value="Unassembled WGS sequence"/>
</dbReference>
<protein>
    <recommendedName>
        <fullName evidence="4">DUF5683 domain-containing protein</fullName>
    </recommendedName>
</protein>
<feature type="transmembrane region" description="Helical" evidence="1">
    <location>
        <begin position="145"/>
        <end position="164"/>
    </location>
</feature>